<dbReference type="Pfam" id="PF00581">
    <property type="entry name" value="Rhodanese"/>
    <property type="match status" value="1"/>
</dbReference>
<dbReference type="Gene3D" id="3.40.250.10">
    <property type="entry name" value="Rhodanese-like domain"/>
    <property type="match status" value="1"/>
</dbReference>
<proteinExistence type="predicted"/>
<dbReference type="PANTHER" id="PTHR43031:SF1">
    <property type="entry name" value="PYRIDINE NUCLEOTIDE-DISULPHIDE OXIDOREDUCTASE"/>
    <property type="match status" value="1"/>
</dbReference>
<gene>
    <name evidence="2" type="ORF">DZC72_08055</name>
</gene>
<dbReference type="Proteomes" id="UP000286990">
    <property type="component" value="Unassembled WGS sequence"/>
</dbReference>
<protein>
    <submittedName>
        <fullName evidence="2">Rhodanese-like domain-containing protein</fullName>
    </submittedName>
</protein>
<dbReference type="InterPro" id="IPR001763">
    <property type="entry name" value="Rhodanese-like_dom"/>
</dbReference>
<dbReference type="AlphaFoldDB" id="A0A426RN95"/>
<evidence type="ECO:0000259" key="1">
    <source>
        <dbReference type="PROSITE" id="PS50206"/>
    </source>
</evidence>
<evidence type="ECO:0000313" key="2">
    <source>
        <dbReference type="EMBL" id="RRQ50487.1"/>
    </source>
</evidence>
<reference evidence="3" key="2">
    <citation type="submission" date="2018-12" db="EMBL/GenBank/DDBJ databases">
        <title>Maribacter lutimaris sp. nov., isolated from marine sediment.</title>
        <authorList>
            <person name="Kim K.K."/>
        </authorList>
    </citation>
    <scope>NUCLEOTIDE SEQUENCE [LARGE SCALE GENOMIC DNA]</scope>
    <source>
        <strain evidence="3">PoM-212</strain>
    </source>
</reference>
<dbReference type="NCBIfam" id="NF045521">
    <property type="entry name" value="rhoda_near_glyco"/>
    <property type="match status" value="1"/>
</dbReference>
<dbReference type="PROSITE" id="PS50206">
    <property type="entry name" value="RHODANESE_3"/>
    <property type="match status" value="1"/>
</dbReference>
<dbReference type="OrthoDB" id="598065at2"/>
<dbReference type="SUPFAM" id="SSF52821">
    <property type="entry name" value="Rhodanese/Cell cycle control phosphatase"/>
    <property type="match status" value="1"/>
</dbReference>
<evidence type="ECO:0000313" key="3">
    <source>
        <dbReference type="Proteomes" id="UP000286990"/>
    </source>
</evidence>
<reference evidence="3" key="1">
    <citation type="submission" date="2018-08" db="EMBL/GenBank/DDBJ databases">
        <authorList>
            <person name="Khan S.A."/>
            <person name="J S.E."/>
        </authorList>
    </citation>
    <scope>NUCLEOTIDE SEQUENCE [LARGE SCALE GENOMIC DNA]</scope>
    <source>
        <strain evidence="3">PoM-212</strain>
    </source>
</reference>
<dbReference type="SMART" id="SM00450">
    <property type="entry name" value="RHOD"/>
    <property type="match status" value="1"/>
</dbReference>
<accession>A0A426RN95</accession>
<dbReference type="PANTHER" id="PTHR43031">
    <property type="entry name" value="FAD-DEPENDENT OXIDOREDUCTASE"/>
    <property type="match status" value="1"/>
</dbReference>
<dbReference type="EMBL" id="QUSX01000001">
    <property type="protein sequence ID" value="RRQ50487.1"/>
    <property type="molecule type" value="Genomic_DNA"/>
</dbReference>
<feature type="domain" description="Rhodanese" evidence="1">
    <location>
        <begin position="50"/>
        <end position="141"/>
    </location>
</feature>
<comment type="caution">
    <text evidence="2">The sequence shown here is derived from an EMBL/GenBank/DDBJ whole genome shotgun (WGS) entry which is preliminary data.</text>
</comment>
<dbReference type="InterPro" id="IPR050229">
    <property type="entry name" value="GlpE_sulfurtransferase"/>
</dbReference>
<organism evidence="2 3">
    <name type="scientific">Maribacter algicola</name>
    <dbReference type="NCBI Taxonomy" id="2498892"/>
    <lineage>
        <taxon>Bacteria</taxon>
        <taxon>Pseudomonadati</taxon>
        <taxon>Bacteroidota</taxon>
        <taxon>Flavobacteriia</taxon>
        <taxon>Flavobacteriales</taxon>
        <taxon>Flavobacteriaceae</taxon>
        <taxon>Maribacter</taxon>
    </lineage>
</organism>
<keyword evidence="3" id="KW-1185">Reference proteome</keyword>
<dbReference type="InterPro" id="IPR036873">
    <property type="entry name" value="Rhodanese-like_dom_sf"/>
</dbReference>
<name>A0A426RN95_9FLAO</name>
<sequence length="170" mass="19395">MSQKILSFLIYPFLFLLQSNAMRAQRSLDNTLKLLNKQSVPYIQPENLEMNDSIVLLDARELGEFEVSHLKNAIWVGNSDFDPANMLQTIPKKDQPIVVYCSIGVRSEDIGEKLQELGYTDVKNLYGGIFEWKNQNGTVYNPKGVATDSVHAYNRLWGRLLKKGVKVYQP</sequence>
<dbReference type="CDD" id="cd00158">
    <property type="entry name" value="RHOD"/>
    <property type="match status" value="1"/>
</dbReference>